<dbReference type="Proteomes" id="UP001501563">
    <property type="component" value="Unassembled WGS sequence"/>
</dbReference>
<protein>
    <recommendedName>
        <fullName evidence="4">Integral membrane protein</fullName>
    </recommendedName>
</protein>
<reference evidence="3" key="1">
    <citation type="journal article" date="2019" name="Int. J. Syst. Evol. Microbiol.">
        <title>The Global Catalogue of Microorganisms (GCM) 10K type strain sequencing project: providing services to taxonomists for standard genome sequencing and annotation.</title>
        <authorList>
            <consortium name="The Broad Institute Genomics Platform"/>
            <consortium name="The Broad Institute Genome Sequencing Center for Infectious Disease"/>
            <person name="Wu L."/>
            <person name="Ma J."/>
        </authorList>
    </citation>
    <scope>NUCLEOTIDE SEQUENCE [LARGE SCALE GENOMIC DNA]</scope>
    <source>
        <strain evidence="3">JCM 16578</strain>
    </source>
</reference>
<keyword evidence="1" id="KW-0472">Membrane</keyword>
<evidence type="ECO:0000313" key="2">
    <source>
        <dbReference type="EMBL" id="GAA3889845.1"/>
    </source>
</evidence>
<feature type="transmembrane region" description="Helical" evidence="1">
    <location>
        <begin position="58"/>
        <end position="75"/>
    </location>
</feature>
<keyword evidence="1" id="KW-1133">Transmembrane helix</keyword>
<accession>A0ABP7KWN7</accession>
<feature type="transmembrane region" description="Helical" evidence="1">
    <location>
        <begin position="34"/>
        <end position="52"/>
    </location>
</feature>
<keyword evidence="1" id="KW-0812">Transmembrane</keyword>
<name>A0ABP7KWN7_9ACTN</name>
<comment type="caution">
    <text evidence="2">The sequence shown here is derived from an EMBL/GenBank/DDBJ whole genome shotgun (WGS) entry which is preliminary data.</text>
</comment>
<sequence>MGRRDDARDDTVDAHAQEAGRAVYDRRWTGDLHSSIRCAALLFGMLLLIDWGSGHPTWWRTALWLALSVLLFLVLHPRRVSAGEGWLASRGLIGTQRVRTDMLVSLRSLEGVSQRLVLRDAFGDRVELDPQVLVNNPDLWYRLHEDVRRSAELGSLLCGATALRHIQERIERETAHTVFKMSGME</sequence>
<proteinExistence type="predicted"/>
<keyword evidence="3" id="KW-1185">Reference proteome</keyword>
<organism evidence="2 3">
    <name type="scientific">Streptomyces lannensis</name>
    <dbReference type="NCBI Taxonomy" id="766498"/>
    <lineage>
        <taxon>Bacteria</taxon>
        <taxon>Bacillati</taxon>
        <taxon>Actinomycetota</taxon>
        <taxon>Actinomycetes</taxon>
        <taxon>Kitasatosporales</taxon>
        <taxon>Streptomycetaceae</taxon>
        <taxon>Streptomyces</taxon>
    </lineage>
</organism>
<evidence type="ECO:0008006" key="4">
    <source>
        <dbReference type="Google" id="ProtNLM"/>
    </source>
</evidence>
<evidence type="ECO:0000313" key="3">
    <source>
        <dbReference type="Proteomes" id="UP001501563"/>
    </source>
</evidence>
<gene>
    <name evidence="2" type="ORF">GCM10022207_66660</name>
</gene>
<dbReference type="RefSeq" id="WP_345552984.1">
    <property type="nucleotide sequence ID" value="NZ_BAAAZA010000025.1"/>
</dbReference>
<evidence type="ECO:0000256" key="1">
    <source>
        <dbReference type="SAM" id="Phobius"/>
    </source>
</evidence>
<dbReference type="EMBL" id="BAAAZA010000025">
    <property type="protein sequence ID" value="GAA3889845.1"/>
    <property type="molecule type" value="Genomic_DNA"/>
</dbReference>